<feature type="region of interest" description="Disordered" evidence="2">
    <location>
        <begin position="243"/>
        <end position="276"/>
    </location>
</feature>
<dbReference type="CDD" id="cd06583">
    <property type="entry name" value="PGRP"/>
    <property type="match status" value="1"/>
</dbReference>
<sequence length="722" mass="73749">MPHRRPKSSIVLGTVAAVAIATPFAVWGVTSTSGVRSTADTTPVAIPTQIDEIALTQVPDIAIPLGDLIGMGLPNFRLSDLKKLPIPSEILVPQGLPLPEGVTLPETIKIPTELIPSPPGESTAPEPTPSAPTPPSATAPADVAAPVTPGAPEQLGAAVKEITRDTPFSMVALTSELGATAAQIRARLADGSWGPWYSTEQLETNRSDQTAPSGKTGTEPIFVGATTAVQVLVTEAADALGIPATGSSDQAPTDQAPLPNELTPTEPGAEPIPFAPAAVSTPLRGQDQQRNLADAVTAVLIQPGSGNTDNSLSDIATSIGGSGPKVITRAQWGADESQRCQDPVYDDMLGGATVHHTAGSNDYTRAESAEIVRSIYAYHAQTLGWCDIGYNALVDRYGQIFEGRAGGLDRNVQGAHAGGFNENTFGIAMMGDFSTVAPPQAAIDSVGRFLGWRLAKAGLDPTGRTTMWSEGTDFTPYAQGQAVDLPIIFAHRDVGLTSCPGDAAYALMDQIRGIAKANPGGGSIGSGVLAAAPANPAADPVTAPDTAAGSSADSVTALVNEVLRLTDQSPIAQKWLAEGGDTGRLGAALTGELPAKAGNLLVKFVNGVISTSPNGGVWTVLGEIYDAWESSGLDAGALGLPVSDEYPVPDGMRTDFEQGSLIFNQVTGIVTTVLKTYGDTYQQALTAPADAAAPVAPAPAEAAPAPAPAPAPAEAPAPAPAS</sequence>
<evidence type="ECO:0000256" key="1">
    <source>
        <dbReference type="ARBA" id="ARBA00007553"/>
    </source>
</evidence>
<dbReference type="Proteomes" id="UP001597286">
    <property type="component" value="Unassembled WGS sequence"/>
</dbReference>
<accession>A0ABW4P2D8</accession>
<dbReference type="InterPro" id="IPR006619">
    <property type="entry name" value="PGRP_domain_met/bac"/>
</dbReference>
<name>A0ABW4P2D8_9NOCA</name>
<comment type="similarity">
    <text evidence="1">Belongs to the N-acetylmuramoyl-L-alanine amidase 2 family.</text>
</comment>
<evidence type="ECO:0000259" key="4">
    <source>
        <dbReference type="SMART" id="SM00701"/>
    </source>
</evidence>
<keyword evidence="6" id="KW-1185">Reference proteome</keyword>
<feature type="compositionally biased region" description="Low complexity" evidence="2">
    <location>
        <begin position="138"/>
        <end position="151"/>
    </location>
</feature>
<organism evidence="5 6">
    <name type="scientific">Rhodococcus gannanensis</name>
    <dbReference type="NCBI Taxonomy" id="1960308"/>
    <lineage>
        <taxon>Bacteria</taxon>
        <taxon>Bacillati</taxon>
        <taxon>Actinomycetota</taxon>
        <taxon>Actinomycetes</taxon>
        <taxon>Mycobacteriales</taxon>
        <taxon>Nocardiaceae</taxon>
        <taxon>Rhodococcus</taxon>
    </lineage>
</organism>
<dbReference type="EMBL" id="JBHUFB010000009">
    <property type="protein sequence ID" value="MFD1812097.1"/>
    <property type="molecule type" value="Genomic_DNA"/>
</dbReference>
<dbReference type="RefSeq" id="WP_378484617.1">
    <property type="nucleotide sequence ID" value="NZ_JBHUFB010000009.1"/>
</dbReference>
<dbReference type="InterPro" id="IPR036505">
    <property type="entry name" value="Amidase/PGRP_sf"/>
</dbReference>
<dbReference type="SMART" id="SM00644">
    <property type="entry name" value="Ami_2"/>
    <property type="match status" value="1"/>
</dbReference>
<dbReference type="SMART" id="SM00701">
    <property type="entry name" value="PGRP"/>
    <property type="match status" value="1"/>
</dbReference>
<dbReference type="Pfam" id="PF08310">
    <property type="entry name" value="LGFP"/>
    <property type="match status" value="1"/>
</dbReference>
<reference evidence="6" key="1">
    <citation type="journal article" date="2019" name="Int. J. Syst. Evol. Microbiol.">
        <title>The Global Catalogue of Microorganisms (GCM) 10K type strain sequencing project: providing services to taxonomists for standard genome sequencing and annotation.</title>
        <authorList>
            <consortium name="The Broad Institute Genomics Platform"/>
            <consortium name="The Broad Institute Genome Sequencing Center for Infectious Disease"/>
            <person name="Wu L."/>
            <person name="Ma J."/>
        </authorList>
    </citation>
    <scope>NUCLEOTIDE SEQUENCE [LARGE SCALE GENOMIC DNA]</scope>
    <source>
        <strain evidence="6">DT72</strain>
    </source>
</reference>
<feature type="region of interest" description="Disordered" evidence="2">
    <location>
        <begin position="690"/>
        <end position="722"/>
    </location>
</feature>
<evidence type="ECO:0000259" key="3">
    <source>
        <dbReference type="SMART" id="SM00644"/>
    </source>
</evidence>
<dbReference type="InterPro" id="IPR015510">
    <property type="entry name" value="PGRP"/>
</dbReference>
<feature type="compositionally biased region" description="Pro residues" evidence="2">
    <location>
        <begin position="126"/>
        <end position="137"/>
    </location>
</feature>
<protein>
    <submittedName>
        <fullName evidence="5">N-acetylmuramoyl-L-alanine amidase</fullName>
        <ecNumber evidence="5">3.5.1.28</ecNumber>
    </submittedName>
</protein>
<dbReference type="Pfam" id="PF01510">
    <property type="entry name" value="Amidase_2"/>
    <property type="match status" value="1"/>
</dbReference>
<proteinExistence type="inferred from homology"/>
<keyword evidence="5" id="KW-0378">Hydrolase</keyword>
<dbReference type="InterPro" id="IPR013207">
    <property type="entry name" value="LGFP"/>
</dbReference>
<dbReference type="EC" id="3.5.1.28" evidence="5"/>
<feature type="compositionally biased region" description="Low complexity" evidence="2">
    <location>
        <begin position="690"/>
        <end position="704"/>
    </location>
</feature>
<feature type="region of interest" description="Disordered" evidence="2">
    <location>
        <begin position="111"/>
        <end position="151"/>
    </location>
</feature>
<evidence type="ECO:0000313" key="6">
    <source>
        <dbReference type="Proteomes" id="UP001597286"/>
    </source>
</evidence>
<feature type="domain" description="Peptidoglycan recognition protein family" evidence="4">
    <location>
        <begin position="324"/>
        <end position="472"/>
    </location>
</feature>
<comment type="caution">
    <text evidence="5">The sequence shown here is derived from an EMBL/GenBank/DDBJ whole genome shotgun (WGS) entry which is preliminary data.</text>
</comment>
<dbReference type="InterPro" id="IPR002502">
    <property type="entry name" value="Amidase_domain"/>
</dbReference>
<dbReference type="PANTHER" id="PTHR11022">
    <property type="entry name" value="PEPTIDOGLYCAN RECOGNITION PROTEIN"/>
    <property type="match status" value="1"/>
</dbReference>
<dbReference type="GO" id="GO:0008745">
    <property type="term" value="F:N-acetylmuramoyl-L-alanine amidase activity"/>
    <property type="evidence" value="ECO:0007669"/>
    <property type="project" value="UniProtKB-EC"/>
</dbReference>
<dbReference type="Gene3D" id="3.40.80.10">
    <property type="entry name" value="Peptidoglycan recognition protein-like"/>
    <property type="match status" value="1"/>
</dbReference>
<feature type="domain" description="N-acetylmuramoyl-L-alanine amidase" evidence="3">
    <location>
        <begin position="337"/>
        <end position="501"/>
    </location>
</feature>
<feature type="compositionally biased region" description="Pro residues" evidence="2">
    <location>
        <begin position="705"/>
        <end position="722"/>
    </location>
</feature>
<gene>
    <name evidence="5" type="ORF">ACFSJG_07725</name>
</gene>
<dbReference type="PANTHER" id="PTHR11022:SF41">
    <property type="entry name" value="PEPTIDOGLYCAN-RECOGNITION PROTEIN LC-RELATED"/>
    <property type="match status" value="1"/>
</dbReference>
<evidence type="ECO:0000256" key="2">
    <source>
        <dbReference type="SAM" id="MobiDB-lite"/>
    </source>
</evidence>
<dbReference type="SUPFAM" id="SSF55846">
    <property type="entry name" value="N-acetylmuramoyl-L-alanine amidase-like"/>
    <property type="match status" value="1"/>
</dbReference>
<evidence type="ECO:0000313" key="5">
    <source>
        <dbReference type="EMBL" id="MFD1812097.1"/>
    </source>
</evidence>